<evidence type="ECO:0000256" key="3">
    <source>
        <dbReference type="ARBA" id="ARBA00022801"/>
    </source>
</evidence>
<keyword evidence="4" id="KW-0479">Metal-binding</keyword>
<dbReference type="InterPro" id="IPR003337">
    <property type="entry name" value="Trehalose_PPase"/>
</dbReference>
<dbReference type="SUPFAM" id="SSF56784">
    <property type="entry name" value="HAD-like"/>
    <property type="match status" value="1"/>
</dbReference>
<evidence type="ECO:0000256" key="1">
    <source>
        <dbReference type="ARBA" id="ARBA00005199"/>
    </source>
</evidence>
<dbReference type="RefSeq" id="WP_015926977.1">
    <property type="nucleotide sequence ID" value="NC_011894.1"/>
</dbReference>
<dbReference type="UniPathway" id="UPA00299"/>
<dbReference type="Gene3D" id="3.30.70.1020">
    <property type="entry name" value="Trehalose-6-phosphate phosphatase related protein, domain 2"/>
    <property type="match status" value="1"/>
</dbReference>
<comment type="similarity">
    <text evidence="2 4">Belongs to the trehalose phosphatase family.</text>
</comment>
<comment type="pathway">
    <text evidence="1 4">Glycan biosynthesis; trehalose biosynthesis.</text>
</comment>
<organism evidence="5 6">
    <name type="scientific">Methylobacterium nodulans (strain LMG 21967 / CNCM I-2342 / ORS 2060)</name>
    <dbReference type="NCBI Taxonomy" id="460265"/>
    <lineage>
        <taxon>Bacteria</taxon>
        <taxon>Pseudomonadati</taxon>
        <taxon>Pseudomonadota</taxon>
        <taxon>Alphaproteobacteria</taxon>
        <taxon>Hyphomicrobiales</taxon>
        <taxon>Methylobacteriaceae</taxon>
        <taxon>Methylobacterium</taxon>
    </lineage>
</organism>
<proteinExistence type="inferred from homology"/>
<keyword evidence="3 4" id="KW-0378">Hydrolase</keyword>
<evidence type="ECO:0000313" key="5">
    <source>
        <dbReference type="EMBL" id="ACL55264.1"/>
    </source>
</evidence>
<keyword evidence="4" id="KW-0460">Magnesium</keyword>
<dbReference type="NCBIfam" id="TIGR01484">
    <property type="entry name" value="HAD-SF-IIB"/>
    <property type="match status" value="1"/>
</dbReference>
<protein>
    <recommendedName>
        <fullName evidence="4">Trehalose 6-phosphate phosphatase</fullName>
        <ecNumber evidence="4">3.1.3.12</ecNumber>
    </recommendedName>
</protein>
<dbReference type="AlphaFoldDB" id="B8I9L1"/>
<dbReference type="InterPro" id="IPR036412">
    <property type="entry name" value="HAD-like_sf"/>
</dbReference>
<dbReference type="OrthoDB" id="9814913at2"/>
<evidence type="ECO:0000313" key="6">
    <source>
        <dbReference type="Proteomes" id="UP000008207"/>
    </source>
</evidence>
<dbReference type="HOGENOM" id="CLU_037265_2_0_5"/>
<dbReference type="EC" id="3.1.3.12" evidence="4"/>
<dbReference type="PANTHER" id="PTHR43768">
    <property type="entry name" value="TREHALOSE 6-PHOSPHATE PHOSPHATASE"/>
    <property type="match status" value="1"/>
</dbReference>
<dbReference type="STRING" id="460265.Mnod_0220"/>
<dbReference type="Pfam" id="PF02358">
    <property type="entry name" value="Trehalose_PPase"/>
    <property type="match status" value="1"/>
</dbReference>
<sequence>MTDTALALFLDFDGTLVDIAPRPDQVVVPAELPAALATLRGRLGGALAIVTGRPIATIDGFLAPERFDVGGLHGVEMRRGDRVAGCEPSAHPTLRAGVARLQDQTAPLEAVLIEDKGCSVAVHWRLATPTDARKAQDAVERLAADLGSAYRLQLGKAVGEILPATATKGHAIRAFQEDAPYAGRRAVFFGDDLTDEKAFATVNADGGVSVRIGGGETIAQHRLAQPEDVRDLILRWAGGAPVDPEALPRA</sequence>
<dbReference type="EMBL" id="CP001349">
    <property type="protein sequence ID" value="ACL55264.1"/>
    <property type="molecule type" value="Genomic_DNA"/>
</dbReference>
<comment type="cofactor">
    <cofactor evidence="4">
        <name>Mg(2+)</name>
        <dbReference type="ChEBI" id="CHEBI:18420"/>
    </cofactor>
</comment>
<gene>
    <name evidence="5" type="ordered locus">Mnod_0220</name>
</gene>
<evidence type="ECO:0000256" key="4">
    <source>
        <dbReference type="RuleBase" id="RU361117"/>
    </source>
</evidence>
<dbReference type="GO" id="GO:0005992">
    <property type="term" value="P:trehalose biosynthetic process"/>
    <property type="evidence" value="ECO:0007669"/>
    <property type="project" value="UniProtKB-UniPathway"/>
</dbReference>
<reference evidence="5 6" key="1">
    <citation type="submission" date="2009-01" db="EMBL/GenBank/DDBJ databases">
        <title>Complete sequence of chromosome of Methylobacterium nodulans ORS 2060.</title>
        <authorList>
            <consortium name="US DOE Joint Genome Institute"/>
            <person name="Lucas S."/>
            <person name="Copeland A."/>
            <person name="Lapidus A."/>
            <person name="Glavina del Rio T."/>
            <person name="Dalin E."/>
            <person name="Tice H."/>
            <person name="Bruce D."/>
            <person name="Goodwin L."/>
            <person name="Pitluck S."/>
            <person name="Sims D."/>
            <person name="Brettin T."/>
            <person name="Detter J.C."/>
            <person name="Han C."/>
            <person name="Larimer F."/>
            <person name="Land M."/>
            <person name="Hauser L."/>
            <person name="Kyrpides N."/>
            <person name="Ivanova N."/>
            <person name="Marx C.J."/>
            <person name="Richardson P."/>
        </authorList>
    </citation>
    <scope>NUCLEOTIDE SEQUENCE [LARGE SCALE GENOMIC DNA]</scope>
    <source>
        <strain evidence="6">LMG 21967 / CNCM I-2342 / ORS 2060</strain>
    </source>
</reference>
<dbReference type="Proteomes" id="UP000008207">
    <property type="component" value="Chromosome"/>
</dbReference>
<dbReference type="CDD" id="cd01627">
    <property type="entry name" value="HAD_TPP"/>
    <property type="match status" value="1"/>
</dbReference>
<dbReference type="GO" id="GO:0046872">
    <property type="term" value="F:metal ion binding"/>
    <property type="evidence" value="ECO:0007669"/>
    <property type="project" value="UniProtKB-KW"/>
</dbReference>
<comment type="catalytic activity">
    <reaction evidence="4">
        <text>alpha,alpha-trehalose 6-phosphate + H2O = alpha,alpha-trehalose + phosphate</text>
        <dbReference type="Rhea" id="RHEA:23420"/>
        <dbReference type="ChEBI" id="CHEBI:15377"/>
        <dbReference type="ChEBI" id="CHEBI:16551"/>
        <dbReference type="ChEBI" id="CHEBI:43474"/>
        <dbReference type="ChEBI" id="CHEBI:58429"/>
        <dbReference type="EC" id="3.1.3.12"/>
    </reaction>
</comment>
<dbReference type="InterPro" id="IPR023214">
    <property type="entry name" value="HAD_sf"/>
</dbReference>
<dbReference type="NCBIfam" id="TIGR00685">
    <property type="entry name" value="T6PP"/>
    <property type="match status" value="1"/>
</dbReference>
<dbReference type="KEGG" id="mno:Mnod_0220"/>
<dbReference type="InterPro" id="IPR006379">
    <property type="entry name" value="HAD-SF_hydro_IIB"/>
</dbReference>
<dbReference type="eggNOG" id="COG1877">
    <property type="taxonomic scope" value="Bacteria"/>
</dbReference>
<dbReference type="GO" id="GO:0004805">
    <property type="term" value="F:trehalose-phosphatase activity"/>
    <property type="evidence" value="ECO:0007669"/>
    <property type="project" value="UniProtKB-EC"/>
</dbReference>
<evidence type="ECO:0000256" key="2">
    <source>
        <dbReference type="ARBA" id="ARBA00008770"/>
    </source>
</evidence>
<accession>B8I9L1</accession>
<dbReference type="Gene3D" id="3.40.50.1000">
    <property type="entry name" value="HAD superfamily/HAD-like"/>
    <property type="match status" value="1"/>
</dbReference>
<dbReference type="InterPro" id="IPR044651">
    <property type="entry name" value="OTSB-like"/>
</dbReference>
<comment type="function">
    <text evidence="4">Removes the phosphate from trehalose 6-phosphate to produce free trehalose.</text>
</comment>
<name>B8I9L1_METNO</name>
<keyword evidence="6" id="KW-1185">Reference proteome</keyword>
<dbReference type="PANTHER" id="PTHR43768:SF3">
    <property type="entry name" value="TREHALOSE 6-PHOSPHATE PHOSPHATASE"/>
    <property type="match status" value="1"/>
</dbReference>